<keyword evidence="2" id="KW-1185">Reference proteome</keyword>
<name>S2E2G0_9ARCH</name>
<evidence type="ECO:0000313" key="1">
    <source>
        <dbReference type="EMBL" id="EPA05500.1"/>
    </source>
</evidence>
<sequence length="69" mass="8083">MSEEEKGKRFLELIDEQNSIQWKIISKLISLINSKWNSSELKIEIESLVENHTKITKELNSLDENNPNL</sequence>
<reference evidence="1 2" key="1">
    <citation type="journal article" date="2012" name="J. Bacteriol.">
        <title>Genome Sequence of "Candidatus Nitrosoarchaeum limnia" BG20, a Low-Salinity Ammonia-Oxidizing Archaeon from the San Francisco Bay Estuary.</title>
        <authorList>
            <person name="Mosier A.C."/>
            <person name="Allen E.E."/>
            <person name="Kim M."/>
            <person name="Ferriera S."/>
            <person name="Francis C.A."/>
        </authorList>
    </citation>
    <scope>NUCLEOTIDE SEQUENCE [LARGE SCALE GENOMIC DNA]</scope>
    <source>
        <strain evidence="1 2">BG20</strain>
    </source>
</reference>
<dbReference type="Proteomes" id="UP000014065">
    <property type="component" value="Unassembled WGS sequence"/>
</dbReference>
<gene>
    <name evidence="1" type="ORF">BG20_I0232</name>
</gene>
<dbReference type="AlphaFoldDB" id="S2E2G0"/>
<accession>S2E2G0</accession>
<dbReference type="EMBL" id="AHJG01000180">
    <property type="protein sequence ID" value="EPA05500.1"/>
    <property type="molecule type" value="Genomic_DNA"/>
</dbReference>
<dbReference type="OrthoDB" id="4903at2157"/>
<proteinExistence type="predicted"/>
<dbReference type="PATRIC" id="fig|859192.6.peg.1223"/>
<protein>
    <submittedName>
        <fullName evidence="1">Uncharacterized protein</fullName>
    </submittedName>
</protein>
<comment type="caution">
    <text evidence="1">The sequence shown here is derived from an EMBL/GenBank/DDBJ whole genome shotgun (WGS) entry which is preliminary data.</text>
</comment>
<evidence type="ECO:0000313" key="2">
    <source>
        <dbReference type="Proteomes" id="UP000014065"/>
    </source>
</evidence>
<organism evidence="1 2">
    <name type="scientific">Candidatus Nitrosarchaeum limnium BG20</name>
    <dbReference type="NCBI Taxonomy" id="859192"/>
    <lineage>
        <taxon>Archaea</taxon>
        <taxon>Nitrososphaerota</taxon>
        <taxon>Nitrososphaeria</taxon>
        <taxon>Nitrosopumilales</taxon>
        <taxon>Nitrosopumilaceae</taxon>
        <taxon>Nitrosarchaeum</taxon>
    </lineage>
</organism>
<dbReference type="RefSeq" id="WP_010192133.1">
    <property type="nucleotide sequence ID" value="NZ_AHJG01000180.1"/>
</dbReference>